<dbReference type="EMBL" id="AP023366">
    <property type="protein sequence ID" value="BCJ88570.1"/>
    <property type="molecule type" value="Genomic_DNA"/>
</dbReference>
<feature type="transmembrane region" description="Helical" evidence="1">
    <location>
        <begin position="79"/>
        <end position="100"/>
    </location>
</feature>
<accession>A0A7I8DIT4</accession>
<evidence type="ECO:0000256" key="1">
    <source>
        <dbReference type="SAM" id="Phobius"/>
    </source>
</evidence>
<name>A0A7I8DIT4_9BACL</name>
<proteinExistence type="predicted"/>
<dbReference type="CDD" id="cd00600">
    <property type="entry name" value="Sm_like"/>
    <property type="match status" value="1"/>
</dbReference>
<evidence type="ECO:0000313" key="3">
    <source>
        <dbReference type="Proteomes" id="UP000593802"/>
    </source>
</evidence>
<dbReference type="Proteomes" id="UP000593802">
    <property type="component" value="Chromosome"/>
</dbReference>
<keyword evidence="3" id="KW-1185">Reference proteome</keyword>
<dbReference type="AlphaFoldDB" id="A0A7I8DIT4"/>
<dbReference type="RefSeq" id="WP_200759157.1">
    <property type="nucleotide sequence ID" value="NZ_AP023366.1"/>
</dbReference>
<keyword evidence="1" id="KW-1133">Transmembrane helix</keyword>
<keyword evidence="1" id="KW-0812">Transmembrane</keyword>
<sequence length="129" mass="14111">MNIQQRAKGLVGKNVAVRHKDGKIYHGVLHSVTDDGIIVRPLGPVHAAANADELVVQHADASIQQEANSAPDDVNAAPVWFAAWWLIAWALILGLWAAAWGSWGYRAGGYAPGYRAVVPRYGVTRRVYW</sequence>
<keyword evidence="1" id="KW-0472">Membrane</keyword>
<evidence type="ECO:0000313" key="2">
    <source>
        <dbReference type="EMBL" id="BCJ88570.1"/>
    </source>
</evidence>
<reference evidence="2 3" key="1">
    <citation type="submission" date="2020-08" db="EMBL/GenBank/DDBJ databases">
        <title>Complete Genome Sequence of Effusibacillus dendaii Strain skT53, Isolated from Farmland soil.</title>
        <authorList>
            <person name="Konishi T."/>
            <person name="Kawasaki H."/>
        </authorList>
    </citation>
    <scope>NUCLEOTIDE SEQUENCE [LARGE SCALE GENOMIC DNA]</scope>
    <source>
        <strain evidence="3">skT53</strain>
    </source>
</reference>
<organism evidence="2 3">
    <name type="scientific">Effusibacillus dendaii</name>
    <dbReference type="NCBI Taxonomy" id="2743772"/>
    <lineage>
        <taxon>Bacteria</taxon>
        <taxon>Bacillati</taxon>
        <taxon>Bacillota</taxon>
        <taxon>Bacilli</taxon>
        <taxon>Bacillales</taxon>
        <taxon>Alicyclobacillaceae</taxon>
        <taxon>Effusibacillus</taxon>
    </lineage>
</organism>
<evidence type="ECO:0008006" key="4">
    <source>
        <dbReference type="Google" id="ProtNLM"/>
    </source>
</evidence>
<dbReference type="KEGG" id="eff:skT53_35550"/>
<gene>
    <name evidence="2" type="ORF">skT53_35550</name>
</gene>
<protein>
    <recommendedName>
        <fullName evidence="4">DUF2642 domain-containing protein</fullName>
    </recommendedName>
</protein>